<name>A0A4R6QHV6_9BURK</name>
<keyword evidence="1" id="KW-1133">Transmembrane helix</keyword>
<proteinExistence type="predicted"/>
<feature type="transmembrane region" description="Helical" evidence="1">
    <location>
        <begin position="12"/>
        <end position="34"/>
    </location>
</feature>
<organism evidence="2 3">
    <name type="scientific">Roseateles toxinivorans</name>
    <dbReference type="NCBI Taxonomy" id="270368"/>
    <lineage>
        <taxon>Bacteria</taxon>
        <taxon>Pseudomonadati</taxon>
        <taxon>Pseudomonadota</taxon>
        <taxon>Betaproteobacteria</taxon>
        <taxon>Burkholderiales</taxon>
        <taxon>Sphaerotilaceae</taxon>
        <taxon>Roseateles</taxon>
    </lineage>
</organism>
<accession>A0A4R6QHV6</accession>
<dbReference type="AlphaFoldDB" id="A0A4R6QHV6"/>
<dbReference type="OrthoDB" id="193195at2"/>
<protein>
    <submittedName>
        <fullName evidence="2">Type IV pilus assembly protein PilV</fullName>
    </submittedName>
</protein>
<dbReference type="Proteomes" id="UP000295361">
    <property type="component" value="Unassembled WGS sequence"/>
</dbReference>
<reference evidence="2 3" key="1">
    <citation type="submission" date="2019-03" db="EMBL/GenBank/DDBJ databases">
        <title>Genomic Encyclopedia of Type Strains, Phase IV (KMG-IV): sequencing the most valuable type-strain genomes for metagenomic binning, comparative biology and taxonomic classification.</title>
        <authorList>
            <person name="Goeker M."/>
        </authorList>
    </citation>
    <scope>NUCLEOTIDE SEQUENCE [LARGE SCALE GENOMIC DNA]</scope>
    <source>
        <strain evidence="2 3">DSM 16998</strain>
    </source>
</reference>
<keyword evidence="1" id="KW-0472">Membrane</keyword>
<sequence>MNMTGRQRQHGVALVEALVGMLIFAFGVLGLVGLQASMTRAQTTAKIRADAAYLTNDLFALVQTDHITRLPLYSDASCAGYVRCADWKRKVEATLPSAEIVLVGDAGTGTVNVTLTWIQGDQDRNRYNSSMVWQQ</sequence>
<gene>
    <name evidence="2" type="ORF">DES47_10676</name>
</gene>
<dbReference type="InParanoid" id="A0A4R6QHV6"/>
<evidence type="ECO:0000313" key="2">
    <source>
        <dbReference type="EMBL" id="TDP62781.1"/>
    </source>
</evidence>
<dbReference type="RefSeq" id="WP_133702804.1">
    <property type="nucleotide sequence ID" value="NZ_SNXS01000006.1"/>
</dbReference>
<comment type="caution">
    <text evidence="2">The sequence shown here is derived from an EMBL/GenBank/DDBJ whole genome shotgun (WGS) entry which is preliminary data.</text>
</comment>
<dbReference type="Pfam" id="PF07963">
    <property type="entry name" value="N_methyl"/>
    <property type="match status" value="1"/>
</dbReference>
<keyword evidence="1" id="KW-0812">Transmembrane</keyword>
<evidence type="ECO:0000313" key="3">
    <source>
        <dbReference type="Proteomes" id="UP000295361"/>
    </source>
</evidence>
<dbReference type="InterPro" id="IPR012902">
    <property type="entry name" value="N_methyl_site"/>
</dbReference>
<dbReference type="EMBL" id="SNXS01000006">
    <property type="protein sequence ID" value="TDP62781.1"/>
    <property type="molecule type" value="Genomic_DNA"/>
</dbReference>
<keyword evidence="3" id="KW-1185">Reference proteome</keyword>
<evidence type="ECO:0000256" key="1">
    <source>
        <dbReference type="SAM" id="Phobius"/>
    </source>
</evidence>